<proteinExistence type="predicted"/>
<keyword evidence="2" id="KW-1185">Reference proteome</keyword>
<sequence>MSSGLPQESSSSTTTPASTTQTYQTHRTFPLALPPPETPKELVLSTHRKLDVSGEGETMKFDELGPMVVNSDGTLSRIANWQNMTEGERERTVKVLVARNKI</sequence>
<accession>A0ACB8U079</accession>
<protein>
    <submittedName>
        <fullName evidence="1">Uncharacterized protein</fullName>
    </submittedName>
</protein>
<organism evidence="1 2">
    <name type="scientific">Irpex rosettiformis</name>
    <dbReference type="NCBI Taxonomy" id="378272"/>
    <lineage>
        <taxon>Eukaryota</taxon>
        <taxon>Fungi</taxon>
        <taxon>Dikarya</taxon>
        <taxon>Basidiomycota</taxon>
        <taxon>Agaricomycotina</taxon>
        <taxon>Agaricomycetes</taxon>
        <taxon>Polyporales</taxon>
        <taxon>Irpicaceae</taxon>
        <taxon>Irpex</taxon>
    </lineage>
</organism>
<comment type="caution">
    <text evidence="1">The sequence shown here is derived from an EMBL/GenBank/DDBJ whole genome shotgun (WGS) entry which is preliminary data.</text>
</comment>
<dbReference type="EMBL" id="MU274916">
    <property type="protein sequence ID" value="KAI0087693.1"/>
    <property type="molecule type" value="Genomic_DNA"/>
</dbReference>
<reference evidence="1" key="1">
    <citation type="journal article" date="2021" name="Environ. Microbiol.">
        <title>Gene family expansions and transcriptome signatures uncover fungal adaptations to wood decay.</title>
        <authorList>
            <person name="Hage H."/>
            <person name="Miyauchi S."/>
            <person name="Viragh M."/>
            <person name="Drula E."/>
            <person name="Min B."/>
            <person name="Chaduli D."/>
            <person name="Navarro D."/>
            <person name="Favel A."/>
            <person name="Norest M."/>
            <person name="Lesage-Meessen L."/>
            <person name="Balint B."/>
            <person name="Merenyi Z."/>
            <person name="de Eugenio L."/>
            <person name="Morin E."/>
            <person name="Martinez A.T."/>
            <person name="Baldrian P."/>
            <person name="Stursova M."/>
            <person name="Martinez M.J."/>
            <person name="Novotny C."/>
            <person name="Magnuson J.K."/>
            <person name="Spatafora J.W."/>
            <person name="Maurice S."/>
            <person name="Pangilinan J."/>
            <person name="Andreopoulos W."/>
            <person name="LaButti K."/>
            <person name="Hundley H."/>
            <person name="Na H."/>
            <person name="Kuo A."/>
            <person name="Barry K."/>
            <person name="Lipzen A."/>
            <person name="Henrissat B."/>
            <person name="Riley R."/>
            <person name="Ahrendt S."/>
            <person name="Nagy L.G."/>
            <person name="Grigoriev I.V."/>
            <person name="Martin F."/>
            <person name="Rosso M.N."/>
        </authorList>
    </citation>
    <scope>NUCLEOTIDE SEQUENCE</scope>
    <source>
        <strain evidence="1">CBS 384.51</strain>
    </source>
</reference>
<gene>
    <name evidence="1" type="ORF">BDY19DRAFT_952666</name>
</gene>
<dbReference type="Proteomes" id="UP001055072">
    <property type="component" value="Unassembled WGS sequence"/>
</dbReference>
<name>A0ACB8U079_9APHY</name>
<evidence type="ECO:0000313" key="1">
    <source>
        <dbReference type="EMBL" id="KAI0087693.1"/>
    </source>
</evidence>
<evidence type="ECO:0000313" key="2">
    <source>
        <dbReference type="Proteomes" id="UP001055072"/>
    </source>
</evidence>